<dbReference type="SUPFAM" id="SSF102198">
    <property type="entry name" value="Putative cyclase"/>
    <property type="match status" value="1"/>
</dbReference>
<sequence>MKAKIRQNDQIVEIDLAKPIDISIPITNTDENPIAWYIDKPVIEPVRFGDWVGKVSEGASSTNFNTISFNPHGHGTHTECLGHITKDFYSINESLKTFFFWAELISVTPEIQDGDAVITKDQVATAFSAAQAKSGGTPEAIVIRTIPNEDTKRSLKYSNTNPPYLEAAAALYLRDNGICHLLIDLPSVDKEKDEGKLLAHKAFWNVTNTDVLNADARKDATITEMIYVADSVADGSYLLNLQIASFENDATPSKPVLYLIENEYTD</sequence>
<organism evidence="1 2">
    <name type="scientific">Flavobacterium kingsejongi</name>
    <dbReference type="NCBI Taxonomy" id="1678728"/>
    <lineage>
        <taxon>Bacteria</taxon>
        <taxon>Pseudomonadati</taxon>
        <taxon>Bacteroidota</taxon>
        <taxon>Flavobacteriia</taxon>
        <taxon>Flavobacteriales</taxon>
        <taxon>Flavobacteriaceae</taxon>
        <taxon>Flavobacterium</taxon>
    </lineage>
</organism>
<protein>
    <submittedName>
        <fullName evidence="1">Metal-dependent hydrolase</fullName>
    </submittedName>
</protein>
<name>A0A2S1LMQ7_9FLAO</name>
<dbReference type="InterPro" id="IPR007325">
    <property type="entry name" value="KFase/CYL"/>
</dbReference>
<dbReference type="OrthoDB" id="9814192at2"/>
<dbReference type="Pfam" id="PF04199">
    <property type="entry name" value="Cyclase"/>
    <property type="match status" value="1"/>
</dbReference>
<dbReference type="RefSeq" id="WP_108736654.1">
    <property type="nucleotide sequence ID" value="NZ_CP020919.1"/>
</dbReference>
<proteinExistence type="predicted"/>
<evidence type="ECO:0000313" key="2">
    <source>
        <dbReference type="Proteomes" id="UP000244677"/>
    </source>
</evidence>
<dbReference type="Gene3D" id="3.50.30.50">
    <property type="entry name" value="Putative cyclase"/>
    <property type="match status" value="1"/>
</dbReference>
<dbReference type="AlphaFoldDB" id="A0A2S1LMQ7"/>
<dbReference type="Proteomes" id="UP000244677">
    <property type="component" value="Chromosome"/>
</dbReference>
<dbReference type="GO" id="GO:0019441">
    <property type="term" value="P:L-tryptophan catabolic process to kynurenine"/>
    <property type="evidence" value="ECO:0007669"/>
    <property type="project" value="InterPro"/>
</dbReference>
<keyword evidence="2" id="KW-1185">Reference proteome</keyword>
<accession>A0A2S1LMQ7</accession>
<gene>
    <name evidence="1" type="ORF">FK004_07200</name>
</gene>
<keyword evidence="1" id="KW-0378">Hydrolase</keyword>
<dbReference type="EMBL" id="CP020919">
    <property type="protein sequence ID" value="AWG25032.1"/>
    <property type="molecule type" value="Genomic_DNA"/>
</dbReference>
<reference evidence="1 2" key="1">
    <citation type="submission" date="2017-04" db="EMBL/GenBank/DDBJ databases">
        <title>Complete genome sequence of Flavobacterium kingsejong AJ004.</title>
        <authorList>
            <person name="Lee P.C."/>
        </authorList>
    </citation>
    <scope>NUCLEOTIDE SEQUENCE [LARGE SCALE GENOMIC DNA]</scope>
    <source>
        <strain evidence="1 2">AJ004</strain>
    </source>
</reference>
<dbReference type="KEGG" id="fki:FK004_07200"/>
<dbReference type="InterPro" id="IPR037175">
    <property type="entry name" value="KFase_sf"/>
</dbReference>
<evidence type="ECO:0000313" key="1">
    <source>
        <dbReference type="EMBL" id="AWG25032.1"/>
    </source>
</evidence>
<dbReference type="GO" id="GO:0004061">
    <property type="term" value="F:arylformamidase activity"/>
    <property type="evidence" value="ECO:0007669"/>
    <property type="project" value="InterPro"/>
</dbReference>